<accession>A0A850NJ59</accession>
<dbReference type="SUPFAM" id="SSF51445">
    <property type="entry name" value="(Trans)glycosidases"/>
    <property type="match status" value="1"/>
</dbReference>
<dbReference type="Proteomes" id="UP000558089">
    <property type="component" value="Unassembled WGS sequence"/>
</dbReference>
<dbReference type="GO" id="GO:0004556">
    <property type="term" value="F:alpha-amylase activity"/>
    <property type="evidence" value="ECO:0007669"/>
    <property type="project" value="TreeGrafter"/>
</dbReference>
<sequence length="459" mass="51213">MRHLIYLVLTLFVSVGMGACDQSDDGVQPPINSDYTQYGTLFRNVPAPQDIVIYQVNLRAFSEEGTLAAVTQRLADIKALGANVIYLMPIYPNGIENSAGGLGSPYAVRDYKSVSPEYGGLEDLKALVDGAHSLDMAVILDWVANHTAWDNAWISEHPEYYETDEEGNIISPPDTGWLDVAQLDYSNQDLQDAMIDAMAYWVYNANIDGFRCDAADFVPEGFWTKAVSTIDQIKDQEMLMLAEGGEQRHFNSGFDFIFGFHFFETLKAVNNGEPATELQSTHAAEYQNVYDQDKRVVRYTSNHDVNLSDGTPIDLFGGVEGSMASFVVAACMKSVPMIYNGQEIGYDQRLQFFTKTPIDWTQANNELLEEYKQIIEFRKNSPAIQHGTYSGYSSDNVVAFTMEAANESVLVLSNVRNEEVSYLMPPKLKGEWENALNGSSMNLETSVSLSPYSYLILKK</sequence>
<comment type="caution">
    <text evidence="3">The sequence shown here is derived from an EMBL/GenBank/DDBJ whole genome shotgun (WGS) entry which is preliminary data.</text>
</comment>
<reference evidence="3 4" key="1">
    <citation type="submission" date="2020-01" db="EMBL/GenBank/DDBJ databases">
        <title>Draft Genome Analysis of Muricauda sp. HICW Isolated from coastal seawater of PR China.</title>
        <authorList>
            <person name="Chen M.-X."/>
        </authorList>
    </citation>
    <scope>NUCLEOTIDE SEQUENCE [LARGE SCALE GENOMIC DNA]</scope>
    <source>
        <strain evidence="3 4">HICW</strain>
    </source>
</reference>
<feature type="domain" description="Glycosyl hydrolase family 13 catalytic" evidence="2">
    <location>
        <begin position="55"/>
        <end position="378"/>
    </location>
</feature>
<feature type="signal peptide" evidence="1">
    <location>
        <begin position="1"/>
        <end position="19"/>
    </location>
</feature>
<organism evidence="3 4">
    <name type="scientific">Flagellimonas chongwuensis</name>
    <dbReference type="NCBI Taxonomy" id="2697365"/>
    <lineage>
        <taxon>Bacteria</taxon>
        <taxon>Pseudomonadati</taxon>
        <taxon>Bacteroidota</taxon>
        <taxon>Flavobacteriia</taxon>
        <taxon>Flavobacteriales</taxon>
        <taxon>Flavobacteriaceae</taxon>
        <taxon>Flagellimonas</taxon>
    </lineage>
</organism>
<dbReference type="Gene3D" id="2.60.40.1180">
    <property type="entry name" value="Golgi alpha-mannosidase II"/>
    <property type="match status" value="1"/>
</dbReference>
<dbReference type="InterPro" id="IPR006047">
    <property type="entry name" value="GH13_cat_dom"/>
</dbReference>
<keyword evidence="4" id="KW-1185">Reference proteome</keyword>
<dbReference type="PROSITE" id="PS51257">
    <property type="entry name" value="PROKAR_LIPOPROTEIN"/>
    <property type="match status" value="1"/>
</dbReference>
<dbReference type="AlphaFoldDB" id="A0A850NJ59"/>
<protein>
    <submittedName>
        <fullName evidence="3">Alpha-amylase</fullName>
    </submittedName>
</protein>
<evidence type="ECO:0000313" key="3">
    <source>
        <dbReference type="EMBL" id="NVN19060.1"/>
    </source>
</evidence>
<dbReference type="InterPro" id="IPR013780">
    <property type="entry name" value="Glyco_hydro_b"/>
</dbReference>
<dbReference type="SMART" id="SM00642">
    <property type="entry name" value="Aamy"/>
    <property type="match status" value="1"/>
</dbReference>
<dbReference type="PANTHER" id="PTHR10357">
    <property type="entry name" value="ALPHA-AMYLASE FAMILY MEMBER"/>
    <property type="match status" value="1"/>
</dbReference>
<gene>
    <name evidence="3" type="ORF">GUA46_11970</name>
</gene>
<dbReference type="EMBL" id="WYET01000004">
    <property type="protein sequence ID" value="NVN19060.1"/>
    <property type="molecule type" value="Genomic_DNA"/>
</dbReference>
<keyword evidence="1" id="KW-0732">Signal</keyword>
<evidence type="ECO:0000256" key="1">
    <source>
        <dbReference type="SAM" id="SignalP"/>
    </source>
</evidence>
<dbReference type="CDD" id="cd11313">
    <property type="entry name" value="AmyAc_arch_bac_AmyA"/>
    <property type="match status" value="1"/>
</dbReference>
<proteinExistence type="predicted"/>
<dbReference type="GO" id="GO:0009313">
    <property type="term" value="P:oligosaccharide catabolic process"/>
    <property type="evidence" value="ECO:0007669"/>
    <property type="project" value="TreeGrafter"/>
</dbReference>
<dbReference type="SUPFAM" id="SSF51011">
    <property type="entry name" value="Glycosyl hydrolase domain"/>
    <property type="match status" value="1"/>
</dbReference>
<feature type="chain" id="PRO_5032646973" evidence="1">
    <location>
        <begin position="20"/>
        <end position="459"/>
    </location>
</feature>
<dbReference type="InterPro" id="IPR017853">
    <property type="entry name" value="GH"/>
</dbReference>
<dbReference type="Gene3D" id="3.20.20.80">
    <property type="entry name" value="Glycosidases"/>
    <property type="match status" value="1"/>
</dbReference>
<dbReference type="RefSeq" id="WP_176620684.1">
    <property type="nucleotide sequence ID" value="NZ_WYET01000004.1"/>
</dbReference>
<evidence type="ECO:0000259" key="2">
    <source>
        <dbReference type="SMART" id="SM00642"/>
    </source>
</evidence>
<evidence type="ECO:0000313" key="4">
    <source>
        <dbReference type="Proteomes" id="UP000558089"/>
    </source>
</evidence>
<dbReference type="PANTHER" id="PTHR10357:SF205">
    <property type="entry name" value="O-GLYCOSYL HYDROLASE FAMILY 13"/>
    <property type="match status" value="1"/>
</dbReference>
<dbReference type="Pfam" id="PF00128">
    <property type="entry name" value="Alpha-amylase"/>
    <property type="match status" value="2"/>
</dbReference>
<name>A0A850NJ59_9FLAO</name>